<dbReference type="InterPro" id="IPR051130">
    <property type="entry name" value="Mito_struct-func_regulator"/>
</dbReference>
<keyword evidence="2" id="KW-0418">Kinase</keyword>
<sequence length="575" mass="64621">MIGTIGTRSTSLALRSRLFPTAKLLHPRHFASDNPGEKPISLWYPIVGGLVITIGGGIKWWHDHVGGPEGLKRSAHFYSYAIPKYLVYRYHVWRKSPDEVWEALDNDTSKGGLKKIQDLRGFYIKAGQMAAANVGDGFPEIWQKTMSVLQDQCPEEDFETIKAIVSKELDFDSVFATFEERPIGAASIGQVHRATLKDGTRVVVKVMYPSAEELLRGDVRTIKAFAQIAQPVHVPALEQIEVQYMEEFDYRAEAKHLATVRDNLIAAGLAGKDAVANQKLCLVPKPYLDLCTKRVLVMEELLGDKLADALKQEQKALANRTGESVEAFTKRIKAEEEEAKAKGEQLHGPSSSDYDLLISVLDSKRKTTNALRMLYNTTIGLLPGTTKKELEDKSTLPINHAKMIDDLIYIHGHEVLVDGYFNGDPHPGNILLVRGQDGRPGLGLIDYGSTKQLSKEKRHLFCKLVIALANEDREAIVSLMKEAGWKSKRMDPNVIYLFAKVSYDEDNYKLTEGMHIQLFVEELQARDPINEMPKDFIMIYQTSIRLRGLAHALHQPRSLAKAWKPIAERVLREDL</sequence>
<comment type="caution">
    <text evidence="2">The sequence shown here is derived from an EMBL/GenBank/DDBJ whole genome shotgun (WGS) entry which is preliminary data.</text>
</comment>
<dbReference type="PANTHER" id="PTHR43173">
    <property type="entry name" value="ABC1 FAMILY PROTEIN"/>
    <property type="match status" value="1"/>
</dbReference>
<dbReference type="Pfam" id="PF03109">
    <property type="entry name" value="ABC1"/>
    <property type="match status" value="2"/>
</dbReference>
<dbReference type="GO" id="GO:0004672">
    <property type="term" value="F:protein kinase activity"/>
    <property type="evidence" value="ECO:0007669"/>
    <property type="project" value="InterPro"/>
</dbReference>
<protein>
    <submittedName>
        <fullName evidence="2">Protein kinase UbiB</fullName>
    </submittedName>
</protein>
<evidence type="ECO:0000259" key="1">
    <source>
        <dbReference type="PROSITE" id="PS50011"/>
    </source>
</evidence>
<evidence type="ECO:0000313" key="3">
    <source>
        <dbReference type="Proteomes" id="UP001153069"/>
    </source>
</evidence>
<dbReference type="InterPro" id="IPR004147">
    <property type="entry name" value="ABC1_dom"/>
</dbReference>
<proteinExistence type="predicted"/>
<dbReference type="AlphaFoldDB" id="A0A9N8H0N0"/>
<dbReference type="SUPFAM" id="SSF56112">
    <property type="entry name" value="Protein kinase-like (PK-like)"/>
    <property type="match status" value="1"/>
</dbReference>
<dbReference type="PROSITE" id="PS50011">
    <property type="entry name" value="PROTEIN_KINASE_DOM"/>
    <property type="match status" value="1"/>
</dbReference>
<dbReference type="PANTHER" id="PTHR43173:SF34">
    <property type="entry name" value="ABC1 ATYPICAL KINASE-LIKE DOMAIN-CONTAINING PROTEIN"/>
    <property type="match status" value="1"/>
</dbReference>
<keyword evidence="3" id="KW-1185">Reference proteome</keyword>
<gene>
    <name evidence="2" type="ORF">SEMRO_23_G016070.1</name>
</gene>
<organism evidence="2 3">
    <name type="scientific">Seminavis robusta</name>
    <dbReference type="NCBI Taxonomy" id="568900"/>
    <lineage>
        <taxon>Eukaryota</taxon>
        <taxon>Sar</taxon>
        <taxon>Stramenopiles</taxon>
        <taxon>Ochrophyta</taxon>
        <taxon>Bacillariophyta</taxon>
        <taxon>Bacillariophyceae</taxon>
        <taxon>Bacillariophycidae</taxon>
        <taxon>Naviculales</taxon>
        <taxon>Naviculaceae</taxon>
        <taxon>Seminavis</taxon>
    </lineage>
</organism>
<name>A0A9N8H0N0_9STRA</name>
<dbReference type="OrthoDB" id="427480at2759"/>
<dbReference type="GO" id="GO:0005524">
    <property type="term" value="F:ATP binding"/>
    <property type="evidence" value="ECO:0007669"/>
    <property type="project" value="InterPro"/>
</dbReference>
<dbReference type="EMBL" id="CAICTM010000023">
    <property type="protein sequence ID" value="CAB9497663.1"/>
    <property type="molecule type" value="Genomic_DNA"/>
</dbReference>
<feature type="domain" description="Protein kinase" evidence="1">
    <location>
        <begin position="177"/>
        <end position="575"/>
    </location>
</feature>
<dbReference type="CDD" id="cd05121">
    <property type="entry name" value="ABC1_ADCK3-like"/>
    <property type="match status" value="1"/>
</dbReference>
<dbReference type="Proteomes" id="UP001153069">
    <property type="component" value="Unassembled WGS sequence"/>
</dbReference>
<dbReference type="InterPro" id="IPR011009">
    <property type="entry name" value="Kinase-like_dom_sf"/>
</dbReference>
<reference evidence="2" key="1">
    <citation type="submission" date="2020-06" db="EMBL/GenBank/DDBJ databases">
        <authorList>
            <consortium name="Plant Systems Biology data submission"/>
        </authorList>
    </citation>
    <scope>NUCLEOTIDE SEQUENCE</scope>
    <source>
        <strain evidence="2">D6</strain>
    </source>
</reference>
<dbReference type="InterPro" id="IPR000719">
    <property type="entry name" value="Prot_kinase_dom"/>
</dbReference>
<keyword evidence="2" id="KW-0808">Transferase</keyword>
<accession>A0A9N8H0N0</accession>
<evidence type="ECO:0000313" key="2">
    <source>
        <dbReference type="EMBL" id="CAB9497663.1"/>
    </source>
</evidence>